<dbReference type="Proteomes" id="UP000245119">
    <property type="component" value="Linkage Group LG2"/>
</dbReference>
<accession>A0A2T7PTD7</accession>
<comment type="caution">
    <text evidence="3">The sequence shown here is derived from an EMBL/GenBank/DDBJ whole genome shotgun (WGS) entry which is preliminary data.</text>
</comment>
<keyword evidence="2" id="KW-1133">Transmembrane helix</keyword>
<name>A0A2T7PTD7_POMCA</name>
<feature type="compositionally biased region" description="Basic and acidic residues" evidence="1">
    <location>
        <begin position="39"/>
        <end position="48"/>
    </location>
</feature>
<organism evidence="3 4">
    <name type="scientific">Pomacea canaliculata</name>
    <name type="common">Golden apple snail</name>
    <dbReference type="NCBI Taxonomy" id="400727"/>
    <lineage>
        <taxon>Eukaryota</taxon>
        <taxon>Metazoa</taxon>
        <taxon>Spiralia</taxon>
        <taxon>Lophotrochozoa</taxon>
        <taxon>Mollusca</taxon>
        <taxon>Gastropoda</taxon>
        <taxon>Caenogastropoda</taxon>
        <taxon>Architaenioglossa</taxon>
        <taxon>Ampullarioidea</taxon>
        <taxon>Ampullariidae</taxon>
        <taxon>Pomacea</taxon>
    </lineage>
</organism>
<keyword evidence="2" id="KW-0472">Membrane</keyword>
<feature type="transmembrane region" description="Helical" evidence="2">
    <location>
        <begin position="59"/>
        <end position="79"/>
    </location>
</feature>
<keyword evidence="2" id="KW-0812">Transmembrane</keyword>
<dbReference type="PANTHER" id="PTHR31389">
    <property type="entry name" value="LD39211P"/>
    <property type="match status" value="1"/>
</dbReference>
<gene>
    <name evidence="3" type="ORF">C0Q70_03671</name>
</gene>
<proteinExistence type="predicted"/>
<feature type="region of interest" description="Disordered" evidence="1">
    <location>
        <begin position="22"/>
        <end position="48"/>
    </location>
</feature>
<reference evidence="3 4" key="1">
    <citation type="submission" date="2018-04" db="EMBL/GenBank/DDBJ databases">
        <title>The genome of golden apple snail Pomacea canaliculata provides insight into stress tolerance and invasive adaptation.</title>
        <authorList>
            <person name="Liu C."/>
            <person name="Liu B."/>
            <person name="Ren Y."/>
            <person name="Zhang Y."/>
            <person name="Wang H."/>
            <person name="Li S."/>
            <person name="Jiang F."/>
            <person name="Yin L."/>
            <person name="Zhang G."/>
            <person name="Qian W."/>
            <person name="Fan W."/>
        </authorList>
    </citation>
    <scope>NUCLEOTIDE SEQUENCE [LARGE SCALE GENOMIC DNA]</scope>
    <source>
        <strain evidence="3">SZHN2017</strain>
        <tissue evidence="3">Muscle</tissue>
    </source>
</reference>
<feature type="transmembrane region" description="Helical" evidence="2">
    <location>
        <begin position="400"/>
        <end position="421"/>
    </location>
</feature>
<keyword evidence="4" id="KW-1185">Reference proteome</keyword>
<dbReference type="AlphaFoldDB" id="A0A2T7PTD7"/>
<dbReference type="PANTHER" id="PTHR31389:SF4">
    <property type="entry name" value="LD39211P"/>
    <property type="match status" value="1"/>
</dbReference>
<protein>
    <submittedName>
        <fullName evidence="3">Uncharacterized protein</fullName>
    </submittedName>
</protein>
<dbReference type="OrthoDB" id="10053392at2759"/>
<evidence type="ECO:0000256" key="1">
    <source>
        <dbReference type="SAM" id="MobiDB-lite"/>
    </source>
</evidence>
<evidence type="ECO:0000313" key="4">
    <source>
        <dbReference type="Proteomes" id="UP000245119"/>
    </source>
</evidence>
<dbReference type="Pfam" id="PF07801">
    <property type="entry name" value="DUF1647"/>
    <property type="match status" value="1"/>
</dbReference>
<evidence type="ECO:0000313" key="3">
    <source>
        <dbReference type="EMBL" id="PVD36685.1"/>
    </source>
</evidence>
<sequence>MSDLSSLQESYLAGLRTGQRKGVMDNSIRPGLGSRQSQKGKEYWADDSKDKLRPSSFPLTTKTMVLSLIFWCVLIYLLYQSFGYAFMALRIMTDEEDLSEGPCRDQFSVDPQENLKHVANYPKGDAGPYLLRLQSAHESTKNLPAKKLCPLVTAVWSSQFYQVQGLVQHITDLRTEHLDITFIVYDLGLYRREREIIKKYCNCDLRTIDYSAYPDHVADTQNYAWRPIILQELLEEFGAVIFLEPTTRFKTRNSLGRLLSQGENDYLIWDTPSFTSVVAYTNKLTFTFLNESRCAFKEAGLLDSQLLVLYRTNVTWDTIMKPWLKCALNLECIAPKWSRIDGCLDIRRPKTTGCHRYDISVLSILMNRGLRYTTLERRHVPPRLVYREDEEIEVFLEQPWTYLQLCFLAAIPVFCFVLFRTSILRKSLGMR</sequence>
<dbReference type="InterPro" id="IPR012444">
    <property type="entry name" value="DUF1647"/>
</dbReference>
<dbReference type="OMA" id="FPEQPWT"/>
<dbReference type="EMBL" id="PZQS01000002">
    <property type="protein sequence ID" value="PVD36685.1"/>
    <property type="molecule type" value="Genomic_DNA"/>
</dbReference>
<evidence type="ECO:0000256" key="2">
    <source>
        <dbReference type="SAM" id="Phobius"/>
    </source>
</evidence>